<dbReference type="InterPro" id="IPR035992">
    <property type="entry name" value="Ricin_B-like_lectins"/>
</dbReference>
<name>A0A8J4DUF8_9ACTN</name>
<dbReference type="Pfam" id="PF00314">
    <property type="entry name" value="Thaumatin"/>
    <property type="match status" value="1"/>
</dbReference>
<dbReference type="CDD" id="cd23451">
    <property type="entry name" value="beta-trefoil_Ricin_laminarinase"/>
    <property type="match status" value="1"/>
</dbReference>
<dbReference type="Gene3D" id="2.80.10.50">
    <property type="match status" value="1"/>
</dbReference>
<keyword evidence="1" id="KW-0732">Signal</keyword>
<evidence type="ECO:0000313" key="3">
    <source>
        <dbReference type="EMBL" id="GIJ50306.1"/>
    </source>
</evidence>
<dbReference type="EMBL" id="BOPF01000034">
    <property type="protein sequence ID" value="GIJ50306.1"/>
    <property type="molecule type" value="Genomic_DNA"/>
</dbReference>
<dbReference type="Gene3D" id="2.60.110.10">
    <property type="entry name" value="Thaumatin"/>
    <property type="match status" value="1"/>
</dbReference>
<accession>A0A8J4DUF8</accession>
<proteinExistence type="predicted"/>
<dbReference type="SMART" id="SM00205">
    <property type="entry name" value="THN"/>
    <property type="match status" value="1"/>
</dbReference>
<gene>
    <name evidence="3" type="ORF">Val02_71920</name>
</gene>
<dbReference type="InterPro" id="IPR001938">
    <property type="entry name" value="Thaumatin"/>
</dbReference>
<dbReference type="SUPFAM" id="SSF49870">
    <property type="entry name" value="Osmotin, thaumatin-like protein"/>
    <property type="match status" value="1"/>
</dbReference>
<dbReference type="SUPFAM" id="SSF50370">
    <property type="entry name" value="Ricin B-like lectins"/>
    <property type="match status" value="1"/>
</dbReference>
<dbReference type="InterPro" id="IPR037176">
    <property type="entry name" value="Osmotin/thaumatin-like_sf"/>
</dbReference>
<feature type="chain" id="PRO_5035329278" description="Ricin B lectin domain-containing protein" evidence="1">
    <location>
        <begin position="25"/>
        <end position="380"/>
    </location>
</feature>
<keyword evidence="4" id="KW-1185">Reference proteome</keyword>
<comment type="caution">
    <text evidence="3">The sequence shown here is derived from an EMBL/GenBank/DDBJ whole genome shotgun (WGS) entry which is preliminary data.</text>
</comment>
<evidence type="ECO:0000259" key="2">
    <source>
        <dbReference type="SMART" id="SM00458"/>
    </source>
</evidence>
<dbReference type="PANTHER" id="PTHR31013">
    <property type="entry name" value="THAUMATIN FAMILY PROTEIN-RELATED"/>
    <property type="match status" value="1"/>
</dbReference>
<dbReference type="PROSITE" id="PS51367">
    <property type="entry name" value="THAUMATIN_2"/>
    <property type="match status" value="1"/>
</dbReference>
<dbReference type="AlphaFoldDB" id="A0A8J4DUF8"/>
<evidence type="ECO:0000313" key="4">
    <source>
        <dbReference type="Proteomes" id="UP000619260"/>
    </source>
</evidence>
<dbReference type="Pfam" id="PF00652">
    <property type="entry name" value="Ricin_B_lectin"/>
    <property type="match status" value="1"/>
</dbReference>
<dbReference type="InterPro" id="IPR000772">
    <property type="entry name" value="Ricin_B_lectin"/>
</dbReference>
<feature type="signal peptide" evidence="1">
    <location>
        <begin position="1"/>
        <end position="24"/>
    </location>
</feature>
<dbReference type="Proteomes" id="UP000619260">
    <property type="component" value="Unassembled WGS sequence"/>
</dbReference>
<protein>
    <recommendedName>
        <fullName evidence="2">Ricin B lectin domain-containing protein</fullName>
    </recommendedName>
</protein>
<organism evidence="3 4">
    <name type="scientific">Virgisporangium aliadipatigenens</name>
    <dbReference type="NCBI Taxonomy" id="741659"/>
    <lineage>
        <taxon>Bacteria</taxon>
        <taxon>Bacillati</taxon>
        <taxon>Actinomycetota</taxon>
        <taxon>Actinomycetes</taxon>
        <taxon>Micromonosporales</taxon>
        <taxon>Micromonosporaceae</taxon>
        <taxon>Virgisporangium</taxon>
    </lineage>
</organism>
<dbReference type="PANTHER" id="PTHR31013:SF2">
    <property type="entry name" value="THAUMATIN-LIKE PROTEIN"/>
    <property type="match status" value="1"/>
</dbReference>
<dbReference type="PROSITE" id="PS50231">
    <property type="entry name" value="RICIN_B_LECTIN"/>
    <property type="match status" value="1"/>
</dbReference>
<dbReference type="SMART" id="SM00458">
    <property type="entry name" value="RICIN"/>
    <property type="match status" value="1"/>
</dbReference>
<feature type="domain" description="Ricin B lectin" evidence="2">
    <location>
        <begin position="253"/>
        <end position="380"/>
    </location>
</feature>
<reference evidence="3" key="1">
    <citation type="submission" date="2021-01" db="EMBL/GenBank/DDBJ databases">
        <title>Whole genome shotgun sequence of Virgisporangium aliadipatigenens NBRC 105644.</title>
        <authorList>
            <person name="Komaki H."/>
            <person name="Tamura T."/>
        </authorList>
    </citation>
    <scope>NUCLEOTIDE SEQUENCE</scope>
    <source>
        <strain evidence="3">NBRC 105644</strain>
    </source>
</reference>
<sequence>MSKLVALGLFLWASLVLAPPPAAAAVPHTVRFVNSSNQTIWIGSTVNADGSASLTGLPTLAPGQSATITIPENVAPGHWRGKFFARQGCTGASGSTFHCLVGDCGVYADRCTTGEQPSSLAEFNFDPGDGLAPWYNVSYVNAFSLPITISPDNAPAPPPGGGSCQVMGCAKDLLPYCPAGNVTYHPSTGARMLCTNPNRDAQTPYSEALKAQCPYAYSWSRHDQEPGNQVMRQCANCSGFTITFHAPGSTEPTPRVGPVVGLADKCMDVDGANPADRTVVQLYTCNTSAAQRWTIGTDGTIRALGKCLDVADAGTANYTRVQLYTCNTSGAQQWRATAALQLQNPQSGRCLDVSGANPADRTPLVLYDCHTGANQKWRLP</sequence>
<dbReference type="RefSeq" id="WP_239153595.1">
    <property type="nucleotide sequence ID" value="NZ_BOPF01000034.1"/>
</dbReference>
<evidence type="ECO:0000256" key="1">
    <source>
        <dbReference type="SAM" id="SignalP"/>
    </source>
</evidence>